<evidence type="ECO:0000256" key="1">
    <source>
        <dbReference type="SAM" id="Coils"/>
    </source>
</evidence>
<dbReference type="Proteomes" id="UP001150062">
    <property type="component" value="Unassembled WGS sequence"/>
</dbReference>
<evidence type="ECO:0000259" key="2">
    <source>
        <dbReference type="PROSITE" id="PS50097"/>
    </source>
</evidence>
<dbReference type="PANTHER" id="PTHR45774">
    <property type="entry name" value="BTB/POZ DOMAIN-CONTAINING"/>
    <property type="match status" value="1"/>
</dbReference>
<dbReference type="SUPFAM" id="SSF54695">
    <property type="entry name" value="POZ domain"/>
    <property type="match status" value="1"/>
</dbReference>
<dbReference type="SMART" id="SM00225">
    <property type="entry name" value="BTB"/>
    <property type="match status" value="1"/>
</dbReference>
<dbReference type="Pfam" id="PF00651">
    <property type="entry name" value="BTB"/>
    <property type="match status" value="1"/>
</dbReference>
<dbReference type="PROSITE" id="PS50097">
    <property type="entry name" value="BTB"/>
    <property type="match status" value="1"/>
</dbReference>
<name>A0ABQ8YBB8_9EUKA</name>
<comment type="caution">
    <text evidence="3">The sequence shown here is derived from an EMBL/GenBank/DDBJ whole genome shotgun (WGS) entry which is preliminary data.</text>
</comment>
<dbReference type="InterPro" id="IPR029062">
    <property type="entry name" value="Class_I_gatase-like"/>
</dbReference>
<dbReference type="InterPro" id="IPR000210">
    <property type="entry name" value="BTB/POZ_dom"/>
</dbReference>
<proteinExistence type="predicted"/>
<accession>A0ABQ8YBB8</accession>
<feature type="coiled-coil region" evidence="1">
    <location>
        <begin position="312"/>
        <end position="351"/>
    </location>
</feature>
<dbReference type="InterPro" id="IPR011333">
    <property type="entry name" value="SKP1/BTB/POZ_sf"/>
</dbReference>
<sequence length="663" mass="77242">METILDNYHQLYNNDEMCNVEFIIGKNQDIVKGHKLIFAVTSPFWKNIFFGPNWKQSETQISKVTITDIELETFQIIKKSIYLQDFTITNNFCFSILYVAKKFQLMGLQTQCINYIKDQLSCKNCFRYLQKSLQLFDHHELCQHILQFITNNYPKIIQSVGCFNDVHEDILIILLNSKLTKSDPTLINRFLERGIYICQKHCTEVNFVNILNSNKKIFDSYIGLFPNFLGFIYDHFQKNYLLNNNLVHCIKQFSQKNSEEVEELQGTKHMKTIKKSKKKRKTKAIKIKKIIQLIKKDKEKSNHNQFIIENGKENQYEKEKEKEKEKKNWKEKEKEIEKEKKEKEKKGEQEQLYVAKCQKNNGGLLENGSNYKICNNQRNSLMEDTKLIPSATKCRSVFDKMQLFELEKDLNRLNLPVRERKTRTTNKQEDRKKILLMTTDDNKLHHVDIIKSIKFESNVEVSILNVSNDNPSFLSLRQYDSIFLYCSIDVFQDPVEIGNTLANYVEDGGGLVVCSYRSLILNSSKYKKAELKGRIVDQNFLPITKGVLQKEVRGYLGKIFDHNHPLALNVKDFNGGSLSYRINCQLNSNGEASQLQEIAKWNDGNPLIAFKRLKPHYGTVVVLNIWPVSGEVGQKNKARYAFWLPSTDGNRIISNSIKFTSGI</sequence>
<dbReference type="SUPFAM" id="SSF52317">
    <property type="entry name" value="Class I glutamine amidotransferase-like"/>
    <property type="match status" value="1"/>
</dbReference>
<dbReference type="PANTHER" id="PTHR45774:SF3">
    <property type="entry name" value="BTB (POZ) DOMAIN-CONTAINING 2B-RELATED"/>
    <property type="match status" value="1"/>
</dbReference>
<gene>
    <name evidence="3" type="ORF">M0813_23020</name>
</gene>
<keyword evidence="1" id="KW-0175">Coiled coil</keyword>
<evidence type="ECO:0000313" key="4">
    <source>
        <dbReference type="Proteomes" id="UP001150062"/>
    </source>
</evidence>
<protein>
    <submittedName>
        <fullName evidence="3">Btb/poz domain-containing</fullName>
    </submittedName>
</protein>
<dbReference type="EMBL" id="JAOAOG010000185">
    <property type="protein sequence ID" value="KAJ6241878.1"/>
    <property type="molecule type" value="Genomic_DNA"/>
</dbReference>
<reference evidence="3" key="1">
    <citation type="submission" date="2022-08" db="EMBL/GenBank/DDBJ databases">
        <title>Novel sulfate-reducing endosymbionts in the free-living metamonad Anaeramoeba.</title>
        <authorList>
            <person name="Jerlstrom-Hultqvist J."/>
            <person name="Cepicka I."/>
            <person name="Gallot-Lavallee L."/>
            <person name="Salas-Leiva D."/>
            <person name="Curtis B.A."/>
            <person name="Zahonova K."/>
            <person name="Pipaliya S."/>
            <person name="Dacks J."/>
            <person name="Roger A.J."/>
        </authorList>
    </citation>
    <scope>NUCLEOTIDE SEQUENCE</scope>
    <source>
        <strain evidence="3">Schooner1</strain>
    </source>
</reference>
<dbReference type="Gene3D" id="3.30.710.10">
    <property type="entry name" value="Potassium Channel Kv1.1, Chain A"/>
    <property type="match status" value="1"/>
</dbReference>
<keyword evidence="4" id="KW-1185">Reference proteome</keyword>
<feature type="domain" description="BTB" evidence="2">
    <location>
        <begin position="18"/>
        <end position="90"/>
    </location>
</feature>
<evidence type="ECO:0000313" key="3">
    <source>
        <dbReference type="EMBL" id="KAJ6241878.1"/>
    </source>
</evidence>
<organism evidence="3 4">
    <name type="scientific">Anaeramoeba flamelloides</name>
    <dbReference type="NCBI Taxonomy" id="1746091"/>
    <lineage>
        <taxon>Eukaryota</taxon>
        <taxon>Metamonada</taxon>
        <taxon>Anaeramoebidae</taxon>
        <taxon>Anaeramoeba</taxon>
    </lineage>
</organism>